<keyword evidence="7 8" id="KW-0472">Membrane</keyword>
<dbReference type="PANTHER" id="PTHR35515">
    <property type="entry name" value="NAD(P)H-QUINONE OXIDOREDUCTASE SUBUNIT N, CHLOROPLASTIC"/>
    <property type="match status" value="1"/>
</dbReference>
<dbReference type="Proteomes" id="UP000505210">
    <property type="component" value="Chromosome"/>
</dbReference>
<evidence type="ECO:0000256" key="5">
    <source>
        <dbReference type="ARBA" id="ARBA00022967"/>
    </source>
</evidence>
<comment type="function">
    <text evidence="8">NDH-1 shuttles electrons from an unknown electron donor, via FMN and iron-sulfur (Fe-S) centers, to quinones in the respiratory and/or the photosynthetic chain. The immediate electron acceptor for the enzyme in this species is believed to be plastoquinone. Couples the redox reaction to proton translocation, and thus conserves the redox energy in a proton gradient. Cyanobacterial NDH-1 also plays a role in inorganic carbon-concentration.</text>
</comment>
<accession>A0A6M8BHK6</accession>
<keyword evidence="8" id="KW-0793">Thylakoid</keyword>
<evidence type="ECO:0000313" key="9">
    <source>
        <dbReference type="EMBL" id="QKD83650.1"/>
    </source>
</evidence>
<evidence type="ECO:0000256" key="4">
    <source>
        <dbReference type="ARBA" id="ARBA00022957"/>
    </source>
</evidence>
<comment type="subcellular location">
    <subcellularLocation>
        <location evidence="8">Cellular thylakoid membrane</location>
        <topology evidence="8">Peripheral membrane protein</topology>
        <orientation evidence="8">Cytoplasmic side</orientation>
    </subcellularLocation>
</comment>
<dbReference type="EMBL" id="CP053661">
    <property type="protein sequence ID" value="QKD83650.1"/>
    <property type="molecule type" value="Genomic_DNA"/>
</dbReference>
<keyword evidence="10" id="KW-1185">Reference proteome</keyword>
<evidence type="ECO:0000313" key="10">
    <source>
        <dbReference type="Proteomes" id="UP000505210"/>
    </source>
</evidence>
<evidence type="ECO:0000256" key="8">
    <source>
        <dbReference type="HAMAP-Rule" id="MF_01353"/>
    </source>
</evidence>
<keyword evidence="6 8" id="KW-0520">NAD</keyword>
<reference evidence="9 10" key="1">
    <citation type="submission" date="2020-05" db="EMBL/GenBank/DDBJ databases">
        <title>Complete genome sequence of of a novel Thermoleptolyngbya strain isolated from hot springs of Ganzi, Sichuan China.</title>
        <authorList>
            <person name="Tang J."/>
            <person name="Daroch M."/>
            <person name="Li L."/>
            <person name="Waleron K."/>
            <person name="Waleron M."/>
            <person name="Waleron M."/>
        </authorList>
    </citation>
    <scope>NUCLEOTIDE SEQUENCE [LARGE SCALE GENOMIC DNA]</scope>
    <source>
        <strain evidence="9 10">PKUAC-SCTA183</strain>
    </source>
</reference>
<comment type="subunit">
    <text evidence="8">NDH-1 can be composed of about 15 different subunits; different subcomplexes with different compositions have been identified which probably have different functions.</text>
</comment>
<dbReference type="GO" id="GO:0016655">
    <property type="term" value="F:oxidoreductase activity, acting on NAD(P)H, quinone or similar compound as acceptor"/>
    <property type="evidence" value="ECO:0007669"/>
    <property type="project" value="UniProtKB-UniRule"/>
</dbReference>
<proteinExistence type="inferred from homology"/>
<protein>
    <recommendedName>
        <fullName evidence="8">NAD(P)H-quinone oxidoreductase subunit N</fullName>
        <ecNumber evidence="8">7.1.1.-</ecNumber>
    </recommendedName>
    <alternativeName>
        <fullName evidence="8">NAD(P)H dehydrogenase I subunit N</fullName>
        <shortName evidence="8">NDH-1 subunit N</shortName>
        <shortName evidence="8">NDH-N</shortName>
    </alternativeName>
</protein>
<dbReference type="PANTHER" id="PTHR35515:SF1">
    <property type="entry name" value="NAD(P)H-QUINONE OXIDOREDUCTASE SUBUNIT N, CHLOROPLASTIC"/>
    <property type="match status" value="1"/>
</dbReference>
<dbReference type="KEGG" id="theu:HPC62_16905"/>
<dbReference type="AlphaFoldDB" id="A0A6M8BHK6"/>
<keyword evidence="1 8" id="KW-0813">Transport</keyword>
<evidence type="ECO:0000256" key="2">
    <source>
        <dbReference type="ARBA" id="ARBA00022719"/>
    </source>
</evidence>
<keyword evidence="2 8" id="KW-0874">Quinone</keyword>
<evidence type="ECO:0000256" key="7">
    <source>
        <dbReference type="ARBA" id="ARBA00023136"/>
    </source>
</evidence>
<dbReference type="EC" id="7.1.1.-" evidence="8"/>
<keyword evidence="5 8" id="KW-1278">Translocase</keyword>
<dbReference type="Pfam" id="PF11909">
    <property type="entry name" value="NdhN"/>
    <property type="match status" value="1"/>
</dbReference>
<dbReference type="GO" id="GO:0048038">
    <property type="term" value="F:quinone binding"/>
    <property type="evidence" value="ECO:0007669"/>
    <property type="project" value="UniProtKB-KW"/>
</dbReference>
<gene>
    <name evidence="8 9" type="primary">ndhN</name>
    <name evidence="9" type="ORF">HPC62_16905</name>
</gene>
<organism evidence="9 10">
    <name type="scientific">Thermoleptolyngbya sichuanensis A183</name>
    <dbReference type="NCBI Taxonomy" id="2737172"/>
    <lineage>
        <taxon>Bacteria</taxon>
        <taxon>Bacillati</taxon>
        <taxon>Cyanobacteriota</taxon>
        <taxon>Cyanophyceae</taxon>
        <taxon>Oculatellales</taxon>
        <taxon>Oculatellaceae</taxon>
        <taxon>Thermoleptolyngbya</taxon>
        <taxon>Thermoleptolyngbya sichuanensis</taxon>
    </lineage>
</organism>
<sequence>MSILGNPLTLITSGKPFIRALEAAGTLGVYVPLEGGLEGRYQRRLRGAGYKVLNITARGLGDLSSYLLDVHGVRPPHLGKKNLGREGAVGYRYFVPPVATYEAEVLPKGAKGLVIWMLEGHILSRSELEFLVTLPQTDSRIKVVLEMGGDRQFTWKPLKDILAAA</sequence>
<dbReference type="HAMAP" id="MF_01353">
    <property type="entry name" value="NDH1_NDH1N"/>
    <property type="match status" value="1"/>
</dbReference>
<evidence type="ECO:0000256" key="3">
    <source>
        <dbReference type="ARBA" id="ARBA00022857"/>
    </source>
</evidence>
<evidence type="ECO:0000256" key="6">
    <source>
        <dbReference type="ARBA" id="ARBA00023027"/>
    </source>
</evidence>
<dbReference type="GO" id="GO:0031676">
    <property type="term" value="C:plasma membrane-derived thylakoid membrane"/>
    <property type="evidence" value="ECO:0007669"/>
    <property type="project" value="UniProtKB-SubCell"/>
</dbReference>
<dbReference type="RefSeq" id="WP_172357568.1">
    <property type="nucleotide sequence ID" value="NZ_CP053661.1"/>
</dbReference>
<dbReference type="InterPro" id="IPR020874">
    <property type="entry name" value="NAD(P)H-quinone_OxRdtase_su_N"/>
</dbReference>
<name>A0A6M8BHK6_9CYAN</name>
<comment type="similarity">
    <text evidence="8">Belongs to the complex I NdhN subunit family.</text>
</comment>
<comment type="catalytic activity">
    <reaction evidence="8">
        <text>a plastoquinone + NADPH + (n+1) H(+)(in) = a plastoquinol + NADP(+) + n H(+)(out)</text>
        <dbReference type="Rhea" id="RHEA:42612"/>
        <dbReference type="Rhea" id="RHEA-COMP:9561"/>
        <dbReference type="Rhea" id="RHEA-COMP:9562"/>
        <dbReference type="ChEBI" id="CHEBI:15378"/>
        <dbReference type="ChEBI" id="CHEBI:17757"/>
        <dbReference type="ChEBI" id="CHEBI:57783"/>
        <dbReference type="ChEBI" id="CHEBI:58349"/>
        <dbReference type="ChEBI" id="CHEBI:62192"/>
    </reaction>
</comment>
<evidence type="ECO:0000256" key="1">
    <source>
        <dbReference type="ARBA" id="ARBA00022448"/>
    </source>
</evidence>
<keyword evidence="4 8" id="KW-0618">Plastoquinone</keyword>
<comment type="catalytic activity">
    <reaction evidence="8">
        <text>a plastoquinone + NADH + (n+1) H(+)(in) = a plastoquinol + NAD(+) + n H(+)(out)</text>
        <dbReference type="Rhea" id="RHEA:42608"/>
        <dbReference type="Rhea" id="RHEA-COMP:9561"/>
        <dbReference type="Rhea" id="RHEA-COMP:9562"/>
        <dbReference type="ChEBI" id="CHEBI:15378"/>
        <dbReference type="ChEBI" id="CHEBI:17757"/>
        <dbReference type="ChEBI" id="CHEBI:57540"/>
        <dbReference type="ChEBI" id="CHEBI:57945"/>
        <dbReference type="ChEBI" id="CHEBI:62192"/>
    </reaction>
</comment>
<keyword evidence="3 8" id="KW-0521">NADP</keyword>